<dbReference type="Pfam" id="PF09331">
    <property type="entry name" value="DUF1985"/>
    <property type="match status" value="1"/>
</dbReference>
<dbReference type="AlphaFoldDB" id="A0AA88DHQ9"/>
<reference evidence="2" key="1">
    <citation type="submission" date="2023-07" db="EMBL/GenBank/DDBJ databases">
        <title>draft genome sequence of fig (Ficus carica).</title>
        <authorList>
            <person name="Takahashi T."/>
            <person name="Nishimura K."/>
        </authorList>
    </citation>
    <scope>NUCLEOTIDE SEQUENCE</scope>
</reference>
<dbReference type="Proteomes" id="UP001187192">
    <property type="component" value="Unassembled WGS sequence"/>
</dbReference>
<dbReference type="Gramene" id="FCD_00024511-RA">
    <property type="protein sequence ID" value="FCD_00024511-RA:cds"/>
    <property type="gene ID" value="FCD_00024511"/>
</dbReference>
<accession>A0AA88DHQ9</accession>
<feature type="domain" description="DUF1985" evidence="1">
    <location>
        <begin position="4"/>
        <end position="116"/>
    </location>
</feature>
<evidence type="ECO:0000259" key="1">
    <source>
        <dbReference type="Pfam" id="PF09331"/>
    </source>
</evidence>
<dbReference type="EMBL" id="BTGU01000012">
    <property type="protein sequence ID" value="GMN41454.1"/>
    <property type="molecule type" value="Genomic_DNA"/>
</dbReference>
<keyword evidence="3" id="KW-1185">Reference proteome</keyword>
<comment type="caution">
    <text evidence="2">The sequence shown here is derived from an EMBL/GenBank/DDBJ whole genome shotgun (WGS) entry which is preliminary data.</text>
</comment>
<dbReference type="PANTHER" id="PTHR48449:SF1">
    <property type="entry name" value="DUF1985 DOMAIN-CONTAINING PROTEIN"/>
    <property type="match status" value="1"/>
</dbReference>
<sequence>MVMGIKDFALIIGLNGRPEISRKKLTRPTVSILEKYFEEKPVTLGALQYMFEAGAEILAKAPDEDVVKMAILYYIEKLIVSNQNKLKVNEEHLKLLYDDEELKKYPWGTISYEKTFHGFNQGIGSTATKGYIWILRIFICSTDLGFRDTLIHKRE</sequence>
<evidence type="ECO:0000313" key="3">
    <source>
        <dbReference type="Proteomes" id="UP001187192"/>
    </source>
</evidence>
<name>A0AA88DHQ9_FICCA</name>
<gene>
    <name evidence="2" type="ORF">TIFTF001_010681</name>
</gene>
<evidence type="ECO:0000313" key="2">
    <source>
        <dbReference type="EMBL" id="GMN41454.1"/>
    </source>
</evidence>
<dbReference type="InterPro" id="IPR015410">
    <property type="entry name" value="DUF1985"/>
</dbReference>
<organism evidence="2 3">
    <name type="scientific">Ficus carica</name>
    <name type="common">Common fig</name>
    <dbReference type="NCBI Taxonomy" id="3494"/>
    <lineage>
        <taxon>Eukaryota</taxon>
        <taxon>Viridiplantae</taxon>
        <taxon>Streptophyta</taxon>
        <taxon>Embryophyta</taxon>
        <taxon>Tracheophyta</taxon>
        <taxon>Spermatophyta</taxon>
        <taxon>Magnoliopsida</taxon>
        <taxon>eudicotyledons</taxon>
        <taxon>Gunneridae</taxon>
        <taxon>Pentapetalae</taxon>
        <taxon>rosids</taxon>
        <taxon>fabids</taxon>
        <taxon>Rosales</taxon>
        <taxon>Moraceae</taxon>
        <taxon>Ficeae</taxon>
        <taxon>Ficus</taxon>
    </lineage>
</organism>
<dbReference type="PANTHER" id="PTHR48449">
    <property type="entry name" value="DUF1985 DOMAIN-CONTAINING PROTEIN"/>
    <property type="match status" value="1"/>
</dbReference>
<protein>
    <recommendedName>
        <fullName evidence="1">DUF1985 domain-containing protein</fullName>
    </recommendedName>
</protein>
<proteinExistence type="predicted"/>